<keyword evidence="4 8" id="KW-0067">ATP-binding</keyword>
<evidence type="ECO:0000259" key="10">
    <source>
        <dbReference type="PROSITE" id="PS51903"/>
    </source>
</evidence>
<gene>
    <name evidence="11" type="ORF">OsI_06111</name>
</gene>
<dbReference type="InterPro" id="IPR041546">
    <property type="entry name" value="ClpA/ClpB_AAA_lid"/>
</dbReference>
<keyword evidence="9" id="KW-0175">Coiled coil</keyword>
<dbReference type="Pfam" id="PF17871">
    <property type="entry name" value="AAA_lid_9"/>
    <property type="match status" value="1"/>
</dbReference>
<dbReference type="Pfam" id="PF10431">
    <property type="entry name" value="ClpB_D2-small"/>
    <property type="match status" value="1"/>
</dbReference>
<dbReference type="Pfam" id="PF00004">
    <property type="entry name" value="AAA"/>
    <property type="match status" value="1"/>
</dbReference>
<dbReference type="InterPro" id="IPR017730">
    <property type="entry name" value="Chaperonin_ClpB"/>
</dbReference>
<dbReference type="InterPro" id="IPR036628">
    <property type="entry name" value="Clp_N_dom_sf"/>
</dbReference>
<dbReference type="Gene3D" id="3.40.50.300">
    <property type="entry name" value="P-loop containing nucleotide triphosphate hydrolases"/>
    <property type="match status" value="3"/>
</dbReference>
<keyword evidence="3 8" id="KW-0547">Nucleotide-binding</keyword>
<dbReference type="FunFam" id="1.10.1780.10:FF:000006">
    <property type="entry name" value="Chaperone protein ClpB3, chloroplastic"/>
    <property type="match status" value="2"/>
</dbReference>
<dbReference type="EMBL" id="CM000127">
    <property type="protein sequence ID" value="EEC72618.1"/>
    <property type="molecule type" value="Genomic_DNA"/>
</dbReference>
<dbReference type="FunFam" id="1.10.8.60:FF:000017">
    <property type="entry name" value="ATP-dependent chaperone ClpB"/>
    <property type="match status" value="1"/>
</dbReference>
<dbReference type="InterPro" id="IPR003593">
    <property type="entry name" value="AAA+_ATPase"/>
</dbReference>
<dbReference type="PROSITE" id="PS00871">
    <property type="entry name" value="CLPAB_2"/>
    <property type="match status" value="1"/>
</dbReference>
<dbReference type="PANTHER" id="PTHR11638">
    <property type="entry name" value="ATP-DEPENDENT CLP PROTEASE"/>
    <property type="match status" value="1"/>
</dbReference>
<comment type="similarity">
    <text evidence="1 8">Belongs to the ClpA/ClpB family.</text>
</comment>
<dbReference type="Proteomes" id="UP000007015">
    <property type="component" value="Chromosome 2"/>
</dbReference>
<dbReference type="PROSITE" id="PS00870">
    <property type="entry name" value="CLPAB_1"/>
    <property type="match status" value="1"/>
</dbReference>
<dbReference type="GO" id="GO:0016887">
    <property type="term" value="F:ATP hydrolysis activity"/>
    <property type="evidence" value="ECO:0007669"/>
    <property type="project" value="InterPro"/>
</dbReference>
<name>B8AIX1_ORYSI</name>
<evidence type="ECO:0000256" key="2">
    <source>
        <dbReference type="ARBA" id="ARBA00022737"/>
    </source>
</evidence>
<keyword evidence="6 8" id="KW-0143">Chaperone</keyword>
<dbReference type="InterPro" id="IPR028299">
    <property type="entry name" value="ClpA/B_CS2"/>
</dbReference>
<evidence type="ECO:0000256" key="4">
    <source>
        <dbReference type="ARBA" id="ARBA00022840"/>
    </source>
</evidence>
<dbReference type="GO" id="GO:0034605">
    <property type="term" value="P:cellular response to heat"/>
    <property type="evidence" value="ECO:0007669"/>
    <property type="project" value="TreeGrafter"/>
</dbReference>
<organism evidence="11 12">
    <name type="scientific">Oryza sativa subsp. indica</name>
    <name type="common">Rice</name>
    <dbReference type="NCBI Taxonomy" id="39946"/>
    <lineage>
        <taxon>Eukaryota</taxon>
        <taxon>Viridiplantae</taxon>
        <taxon>Streptophyta</taxon>
        <taxon>Embryophyta</taxon>
        <taxon>Tracheophyta</taxon>
        <taxon>Spermatophyta</taxon>
        <taxon>Magnoliopsida</taxon>
        <taxon>Liliopsida</taxon>
        <taxon>Poales</taxon>
        <taxon>Poaceae</taxon>
        <taxon>BOP clade</taxon>
        <taxon>Oryzoideae</taxon>
        <taxon>Oryzeae</taxon>
        <taxon>Oryzinae</taxon>
        <taxon>Oryza</taxon>
        <taxon>Oryza sativa</taxon>
    </lineage>
</organism>
<dbReference type="AlphaFoldDB" id="B8AIX1"/>
<dbReference type="STRING" id="39946.B8AIX1"/>
<evidence type="ECO:0000313" key="12">
    <source>
        <dbReference type="Proteomes" id="UP000007015"/>
    </source>
</evidence>
<dbReference type="PANTHER" id="PTHR11638:SF86">
    <property type="entry name" value="CHAPERONE PROTEIN CLPB4, MITOCHONDRIAL"/>
    <property type="match status" value="1"/>
</dbReference>
<reference evidence="11 12" key="1">
    <citation type="journal article" date="2005" name="PLoS Biol.">
        <title>The genomes of Oryza sativa: a history of duplications.</title>
        <authorList>
            <person name="Yu J."/>
            <person name="Wang J."/>
            <person name="Lin W."/>
            <person name="Li S."/>
            <person name="Li H."/>
            <person name="Zhou J."/>
            <person name="Ni P."/>
            <person name="Dong W."/>
            <person name="Hu S."/>
            <person name="Zeng C."/>
            <person name="Zhang J."/>
            <person name="Zhang Y."/>
            <person name="Li R."/>
            <person name="Xu Z."/>
            <person name="Li S."/>
            <person name="Li X."/>
            <person name="Zheng H."/>
            <person name="Cong L."/>
            <person name="Lin L."/>
            <person name="Yin J."/>
            <person name="Geng J."/>
            <person name="Li G."/>
            <person name="Shi J."/>
            <person name="Liu J."/>
            <person name="Lv H."/>
            <person name="Li J."/>
            <person name="Wang J."/>
            <person name="Deng Y."/>
            <person name="Ran L."/>
            <person name="Shi X."/>
            <person name="Wang X."/>
            <person name="Wu Q."/>
            <person name="Li C."/>
            <person name="Ren X."/>
            <person name="Wang J."/>
            <person name="Wang X."/>
            <person name="Li D."/>
            <person name="Liu D."/>
            <person name="Zhang X."/>
            <person name="Ji Z."/>
            <person name="Zhao W."/>
            <person name="Sun Y."/>
            <person name="Zhang Z."/>
            <person name="Bao J."/>
            <person name="Han Y."/>
            <person name="Dong L."/>
            <person name="Ji J."/>
            <person name="Chen P."/>
            <person name="Wu S."/>
            <person name="Liu J."/>
            <person name="Xiao Y."/>
            <person name="Bu D."/>
            <person name="Tan J."/>
            <person name="Yang L."/>
            <person name="Ye C."/>
            <person name="Zhang J."/>
            <person name="Xu J."/>
            <person name="Zhou Y."/>
            <person name="Yu Y."/>
            <person name="Zhang B."/>
            <person name="Zhuang S."/>
            <person name="Wei H."/>
            <person name="Liu B."/>
            <person name="Lei M."/>
            <person name="Yu H."/>
            <person name="Li Y."/>
            <person name="Xu H."/>
            <person name="Wei S."/>
            <person name="He X."/>
            <person name="Fang L."/>
            <person name="Zhang Z."/>
            <person name="Zhang Y."/>
            <person name="Huang X."/>
            <person name="Su Z."/>
            <person name="Tong W."/>
            <person name="Li J."/>
            <person name="Tong Z."/>
            <person name="Li S."/>
            <person name="Ye J."/>
            <person name="Wang L."/>
            <person name="Fang L."/>
            <person name="Lei T."/>
            <person name="Chen C."/>
            <person name="Chen H."/>
            <person name="Xu Z."/>
            <person name="Li H."/>
            <person name="Huang H."/>
            <person name="Zhang F."/>
            <person name="Xu H."/>
            <person name="Li N."/>
            <person name="Zhao C."/>
            <person name="Li S."/>
            <person name="Dong L."/>
            <person name="Huang Y."/>
            <person name="Li L."/>
            <person name="Xi Y."/>
            <person name="Qi Q."/>
            <person name="Li W."/>
            <person name="Zhang B."/>
            <person name="Hu W."/>
            <person name="Zhang Y."/>
            <person name="Tian X."/>
            <person name="Jiao Y."/>
            <person name="Liang X."/>
            <person name="Jin J."/>
            <person name="Gao L."/>
            <person name="Zheng W."/>
            <person name="Hao B."/>
            <person name="Liu S."/>
            <person name="Wang W."/>
            <person name="Yuan L."/>
            <person name="Cao M."/>
            <person name="McDermott J."/>
            <person name="Samudrala R."/>
            <person name="Wang J."/>
            <person name="Wong G.K."/>
            <person name="Yang H."/>
        </authorList>
    </citation>
    <scope>NUCLEOTIDE SEQUENCE [LARGE SCALE GENOMIC DNA]</scope>
    <source>
        <strain evidence="12">cv. 93-11</strain>
    </source>
</reference>
<evidence type="ECO:0000256" key="1">
    <source>
        <dbReference type="ARBA" id="ARBA00008675"/>
    </source>
</evidence>
<keyword evidence="5" id="KW-0809">Transit peptide</keyword>
<dbReference type="SUPFAM" id="SSF52540">
    <property type="entry name" value="P-loop containing nucleoside triphosphate hydrolases"/>
    <property type="match status" value="3"/>
</dbReference>
<sequence>MSRATAVSRLARAARAAAAARRHHAGGRDPLRALASLAGDASASAGGGARRPAWFAPPMGRLGGGGLLVPPPPPQRRLFHPTQAARYSTSSSSQITPGEFTEMAWEAVVGAVDAARMSKQQVVEAEHLMKALLEQKDGLARRIFSKAGIDNTSVLQATDEFISRQPKVVGDTSGPIIGSSFVSILDNARKHKKEYADEFVSVEHILRAFTEDKRFGQQLFRDLKIGENELKEAISAVRGSQRVTDQNPEGKYQALEKYGIDMTELARRGKLDPVIGRDDEVRRCIQILCRRTKNNPVIIGEPGVGKTAIAEGLAQRIVRGDVPEPLQNRKITPGEFTEMAWEAVVGAVDAARMSKQQVVEAEHLMKALLEQKDGLARRIFSKAGIDNTSVLQATDEFISRQPKVVGDTSGPIIGSSFVSILDNARKHKKEYADEFVSVEHILRAFTEDKRFGQQLFRDLKIGENELKEAISAVRGSQRVTDQNPEGKYQALEKYGIDMTELARRGKLDPVIGRDDEVRRCIQILCRRTKNNPVIIGEPGVGKTAIAEGLAQRIVRGDVPEPLQNRKLISLDMGALLAGAKFQGQFEERLKAVLKEITASNGQIILFIDEIHTIVGAGAAGGAMDAGNLLKPMLGRGELRCIGATTLDEYRKYIEKDAALERRFQQVYCGEPAVEDTISILRGLRERYELHHGVKISDGALVSAAVLSDRYITGRFLPDKAIDLVDEAAAKLKMEITSKPIELDEVDREIIRLEMEKLSLKNDTDKASKQRLSKLEADLESLKQKQKNLSEHWEYEKSLMTRIRSIKEETDRVNLEIEAAEREYDLNRAAELKYGTLLSLQKQLEEAENKLMEFQQSGKSMLREEVTDVDIAEIVSKWTGIPVSNLQQSEKEKLLLLEDVLHKRVIGQDIAVKSVANAIRRSRAGLSDPNRPIASLMFMGPTGVGKTELGKTLAEFLFNTENALIRIDMSEYMEKHAVSRLVGAPPGYIGYGEGGQLTEAVRRRPYSVVLFDEIEKAHQDVFNILLQLLDDGRITDSQGRTVSFTNCVIIMTSNIGSPLILDTLRNTSDSKEAVYEIMKKQVIDMARQSFRPEFLNRIDEYIVFQPLDTTEINRIVEIQLNRVKNRLRQQKIHLQYTPEAVEHLGSLGFDPNYGARPVKRVIQQMVENEIALSVLKGDFKEDDTVLVDVSSVAIAKGLAPQKKLVLQRLENANLELVAND</sequence>
<feature type="domain" description="Clp R" evidence="10">
    <location>
        <begin position="97"/>
        <end position="240"/>
    </location>
</feature>
<dbReference type="FunFam" id="3.40.50.300:FF:000025">
    <property type="entry name" value="ATP-dependent Clp protease subunit"/>
    <property type="match status" value="1"/>
</dbReference>
<dbReference type="OMA" id="TEMAWEA"/>
<dbReference type="InterPro" id="IPR001270">
    <property type="entry name" value="ClpA/B"/>
</dbReference>
<dbReference type="HOGENOM" id="CLU_005070_4_0_1"/>
<dbReference type="SMART" id="SM00382">
    <property type="entry name" value="AAA"/>
    <property type="match status" value="3"/>
</dbReference>
<evidence type="ECO:0000256" key="8">
    <source>
        <dbReference type="RuleBase" id="RU004432"/>
    </source>
</evidence>
<dbReference type="NCBIfam" id="TIGR03346">
    <property type="entry name" value="chaperone_ClpB"/>
    <property type="match status" value="1"/>
</dbReference>
<dbReference type="Gramene" id="BGIOSGA007016-TA">
    <property type="protein sequence ID" value="BGIOSGA007016-PA"/>
    <property type="gene ID" value="BGIOSGA007016"/>
</dbReference>
<feature type="coiled-coil region" evidence="9">
    <location>
        <begin position="742"/>
        <end position="863"/>
    </location>
</feature>
<dbReference type="PROSITE" id="PS51903">
    <property type="entry name" value="CLP_R"/>
    <property type="match status" value="2"/>
</dbReference>
<dbReference type="GO" id="GO:0005524">
    <property type="term" value="F:ATP binding"/>
    <property type="evidence" value="ECO:0007669"/>
    <property type="project" value="UniProtKB-KW"/>
</dbReference>
<dbReference type="CDD" id="cd00009">
    <property type="entry name" value="AAA"/>
    <property type="match status" value="2"/>
</dbReference>
<evidence type="ECO:0000256" key="6">
    <source>
        <dbReference type="ARBA" id="ARBA00023186"/>
    </source>
</evidence>
<keyword evidence="12" id="KW-1185">Reference proteome</keyword>
<dbReference type="CDD" id="cd19499">
    <property type="entry name" value="RecA-like_ClpB_Hsp104-like"/>
    <property type="match status" value="1"/>
</dbReference>
<dbReference type="InterPro" id="IPR003959">
    <property type="entry name" value="ATPase_AAA_core"/>
</dbReference>
<dbReference type="InterPro" id="IPR018368">
    <property type="entry name" value="ClpA/B_CS1"/>
</dbReference>
<dbReference type="Gene3D" id="1.10.1780.10">
    <property type="entry name" value="Clp, N-terminal domain"/>
    <property type="match status" value="2"/>
</dbReference>
<dbReference type="Pfam" id="PF07724">
    <property type="entry name" value="AAA_2"/>
    <property type="match status" value="1"/>
</dbReference>
<dbReference type="InterPro" id="IPR050130">
    <property type="entry name" value="ClpA_ClpB"/>
</dbReference>
<protein>
    <recommendedName>
        <fullName evidence="10">Clp R domain-containing protein</fullName>
    </recommendedName>
</protein>
<dbReference type="SUPFAM" id="SSF81923">
    <property type="entry name" value="Double Clp-N motif"/>
    <property type="match status" value="2"/>
</dbReference>
<evidence type="ECO:0000256" key="5">
    <source>
        <dbReference type="ARBA" id="ARBA00022946"/>
    </source>
</evidence>
<feature type="domain" description="Clp R" evidence="10">
    <location>
        <begin position="333"/>
        <end position="476"/>
    </location>
</feature>
<dbReference type="SMART" id="SM01086">
    <property type="entry name" value="ClpB_D2-small"/>
    <property type="match status" value="1"/>
</dbReference>
<evidence type="ECO:0000256" key="3">
    <source>
        <dbReference type="ARBA" id="ARBA00022741"/>
    </source>
</evidence>
<keyword evidence="2 7" id="KW-0677">Repeat</keyword>
<dbReference type="PRINTS" id="PR00300">
    <property type="entry name" value="CLPPROTEASEA"/>
</dbReference>
<dbReference type="Gene3D" id="1.10.8.60">
    <property type="match status" value="1"/>
</dbReference>
<dbReference type="FunFam" id="3.40.50.300:FF:000010">
    <property type="entry name" value="Chaperone clpB 1, putative"/>
    <property type="match status" value="1"/>
</dbReference>
<proteinExistence type="inferred from homology"/>
<dbReference type="InterPro" id="IPR019489">
    <property type="entry name" value="Clp_ATPase_C"/>
</dbReference>
<dbReference type="InterPro" id="IPR027417">
    <property type="entry name" value="P-loop_NTPase"/>
</dbReference>
<evidence type="ECO:0000256" key="7">
    <source>
        <dbReference type="PROSITE-ProRule" id="PRU01251"/>
    </source>
</evidence>
<accession>B8AIX1</accession>
<dbReference type="GO" id="GO:0005739">
    <property type="term" value="C:mitochondrion"/>
    <property type="evidence" value="ECO:0007669"/>
    <property type="project" value="EnsemblPlants"/>
</dbReference>
<evidence type="ECO:0000256" key="9">
    <source>
        <dbReference type="SAM" id="Coils"/>
    </source>
</evidence>
<dbReference type="Pfam" id="PF02861">
    <property type="entry name" value="Clp_N"/>
    <property type="match status" value="2"/>
</dbReference>
<evidence type="ECO:0000313" key="11">
    <source>
        <dbReference type="EMBL" id="EEC72618.1"/>
    </source>
</evidence>
<dbReference type="InterPro" id="IPR004176">
    <property type="entry name" value="Clp_R_N"/>
</dbReference>
<dbReference type="GO" id="GO:0042026">
    <property type="term" value="P:protein refolding"/>
    <property type="evidence" value="ECO:0007669"/>
    <property type="project" value="InterPro"/>
</dbReference>
<dbReference type="FunFam" id="3.40.50.300:FF:000120">
    <property type="entry name" value="ATP-dependent chaperone ClpB"/>
    <property type="match status" value="1"/>
</dbReference>